<evidence type="ECO:0000313" key="3">
    <source>
        <dbReference type="EMBL" id="MDA7416186.1"/>
    </source>
</evidence>
<feature type="region of interest" description="Disordered" evidence="1">
    <location>
        <begin position="255"/>
        <end position="274"/>
    </location>
</feature>
<gene>
    <name evidence="3" type="ORF">PGB34_07380</name>
</gene>
<keyword evidence="4" id="KW-1185">Reference proteome</keyword>
<dbReference type="Proteomes" id="UP001212602">
    <property type="component" value="Unassembled WGS sequence"/>
</dbReference>
<dbReference type="AlphaFoldDB" id="A0AAE3N8A7"/>
<reference evidence="3" key="1">
    <citation type="submission" date="2023-01" db="EMBL/GenBank/DDBJ databases">
        <title>Xenophilus mangrovi sp. nov., isolated from soil of Mangrove nature reserve.</title>
        <authorList>
            <person name="Xu S."/>
            <person name="Liu Z."/>
            <person name="Xu Y."/>
        </authorList>
    </citation>
    <scope>NUCLEOTIDE SEQUENCE</scope>
    <source>
        <strain evidence="3">YW8</strain>
    </source>
</reference>
<feature type="domain" description="Methyltransferase type 11" evidence="2">
    <location>
        <begin position="78"/>
        <end position="126"/>
    </location>
</feature>
<keyword evidence="3" id="KW-0489">Methyltransferase</keyword>
<keyword evidence="3" id="KW-0808">Transferase</keyword>
<evidence type="ECO:0000313" key="4">
    <source>
        <dbReference type="Proteomes" id="UP001212602"/>
    </source>
</evidence>
<dbReference type="InterPro" id="IPR029063">
    <property type="entry name" value="SAM-dependent_MTases_sf"/>
</dbReference>
<dbReference type="GO" id="GO:0008757">
    <property type="term" value="F:S-adenosylmethionine-dependent methyltransferase activity"/>
    <property type="evidence" value="ECO:0007669"/>
    <property type="project" value="InterPro"/>
</dbReference>
<evidence type="ECO:0000256" key="1">
    <source>
        <dbReference type="SAM" id="MobiDB-lite"/>
    </source>
</evidence>
<dbReference type="SUPFAM" id="SSF53335">
    <property type="entry name" value="S-adenosyl-L-methionine-dependent methyltransferases"/>
    <property type="match status" value="1"/>
</dbReference>
<dbReference type="Gene3D" id="3.40.50.150">
    <property type="entry name" value="Vaccinia Virus protein VP39"/>
    <property type="match status" value="1"/>
</dbReference>
<accession>A0AAE3N8A7</accession>
<dbReference type="EMBL" id="JAQIPB010000002">
    <property type="protein sequence ID" value="MDA7416186.1"/>
    <property type="molecule type" value="Genomic_DNA"/>
</dbReference>
<evidence type="ECO:0000259" key="2">
    <source>
        <dbReference type="Pfam" id="PF08241"/>
    </source>
</evidence>
<dbReference type="Pfam" id="PF08241">
    <property type="entry name" value="Methyltransf_11"/>
    <property type="match status" value="1"/>
</dbReference>
<organism evidence="3 4">
    <name type="scientific">Xenophilus arseniciresistens</name>
    <dbReference type="NCBI Taxonomy" id="1283306"/>
    <lineage>
        <taxon>Bacteria</taxon>
        <taxon>Pseudomonadati</taxon>
        <taxon>Pseudomonadota</taxon>
        <taxon>Betaproteobacteria</taxon>
        <taxon>Burkholderiales</taxon>
        <taxon>Comamonadaceae</taxon>
        <taxon>Xenophilus</taxon>
    </lineage>
</organism>
<dbReference type="InterPro" id="IPR013216">
    <property type="entry name" value="Methyltransf_11"/>
</dbReference>
<comment type="caution">
    <text evidence="3">The sequence shown here is derived from an EMBL/GenBank/DDBJ whole genome shotgun (WGS) entry which is preliminary data.</text>
</comment>
<proteinExistence type="predicted"/>
<dbReference type="RefSeq" id="WP_271427415.1">
    <property type="nucleotide sequence ID" value="NZ_JAQIPB010000002.1"/>
</dbReference>
<protein>
    <submittedName>
        <fullName evidence="3">Class I SAM-dependent methyltransferase</fullName>
    </submittedName>
</protein>
<name>A0AAE3N8A7_9BURK</name>
<sequence>MSREIIGLGPWLDTPPGRYLLAWERAQYDEAVADVFGYHALQLGLAELSTLAANRMPHRWLALAQPQPRFSTASQAQLITDFEALPFSEGSLDLVTLPHTLELSADPHGALREVERVLVPEGRVVLSGFNPVSLWGLRQRRARIYARMGVGDSYLPAACEAIHYWRMRDWLRLLGFEVESSRFGLYRPGVRSEAWLERFRWLDGLGERSWPIFGAAYFIVAVKRVRGMHLLTADWKRSRARAGAPVAVTSKVHRRGARAAPAPHSLTKKKEQRF</sequence>
<dbReference type="GO" id="GO:0032259">
    <property type="term" value="P:methylation"/>
    <property type="evidence" value="ECO:0007669"/>
    <property type="project" value="UniProtKB-KW"/>
</dbReference>